<sequence length="203" mass="22501">MLAEEFLNGVSQGYLAALGIEDIQACTDKPDVTNESCQAIALAAAAPLGRAKKLKDAIDAVDKAAQASKVFRPVVTFGDDYVEFLKKHRSGGERVDEYKGIFEGKYVKGEARLQARLQDAVNRGTPRRNWGTNPDGSKRDGWVYDWDFGEPNYVGKLSEYEVKKYGLTGDQTRTTMLRVILNEDGSLRTAHPLRKMGSEILPE</sequence>
<dbReference type="AlphaFoldDB" id="A0A918PSY7"/>
<reference evidence="1" key="2">
    <citation type="submission" date="2020-09" db="EMBL/GenBank/DDBJ databases">
        <authorList>
            <person name="Sun Q."/>
            <person name="Ohkuma M."/>
        </authorList>
    </citation>
    <scope>NUCLEOTIDE SEQUENCE</scope>
    <source>
        <strain evidence="1">JCM 4815</strain>
    </source>
</reference>
<dbReference type="EMBL" id="BMVW01000009">
    <property type="protein sequence ID" value="GGZ20940.1"/>
    <property type="molecule type" value="Genomic_DNA"/>
</dbReference>
<evidence type="ECO:0000313" key="1">
    <source>
        <dbReference type="EMBL" id="GGZ20940.1"/>
    </source>
</evidence>
<keyword evidence="2" id="KW-1185">Reference proteome</keyword>
<name>A0A918PSY7_9ACTN</name>
<dbReference type="Proteomes" id="UP000622166">
    <property type="component" value="Unassembled WGS sequence"/>
</dbReference>
<reference evidence="1" key="1">
    <citation type="journal article" date="2014" name="Int. J. Syst. Evol. Microbiol.">
        <title>Complete genome sequence of Corynebacterium casei LMG S-19264T (=DSM 44701T), isolated from a smear-ripened cheese.</title>
        <authorList>
            <consortium name="US DOE Joint Genome Institute (JGI-PGF)"/>
            <person name="Walter F."/>
            <person name="Albersmeier A."/>
            <person name="Kalinowski J."/>
            <person name="Ruckert C."/>
        </authorList>
    </citation>
    <scope>NUCLEOTIDE SEQUENCE</scope>
    <source>
        <strain evidence="1">JCM 4815</strain>
    </source>
</reference>
<gene>
    <name evidence="1" type="ORF">GCM10010365_46600</name>
</gene>
<protein>
    <submittedName>
        <fullName evidence="1">Uncharacterized protein</fullName>
    </submittedName>
</protein>
<evidence type="ECO:0000313" key="2">
    <source>
        <dbReference type="Proteomes" id="UP000622166"/>
    </source>
</evidence>
<accession>A0A918PSY7</accession>
<proteinExistence type="predicted"/>
<organism evidence="1 2">
    <name type="scientific">Streptomyces poonensis</name>
    <dbReference type="NCBI Taxonomy" id="68255"/>
    <lineage>
        <taxon>Bacteria</taxon>
        <taxon>Bacillati</taxon>
        <taxon>Actinomycetota</taxon>
        <taxon>Actinomycetes</taxon>
        <taxon>Kitasatosporales</taxon>
        <taxon>Streptomycetaceae</taxon>
        <taxon>Streptomyces</taxon>
    </lineage>
</organism>
<dbReference type="RefSeq" id="WP_189862086.1">
    <property type="nucleotide sequence ID" value="NZ_BMVW01000009.1"/>
</dbReference>
<comment type="caution">
    <text evidence="1">The sequence shown here is derived from an EMBL/GenBank/DDBJ whole genome shotgun (WGS) entry which is preliminary data.</text>
</comment>